<dbReference type="EMBL" id="PFBI01000004">
    <property type="protein sequence ID" value="PIR84751.1"/>
    <property type="molecule type" value="Genomic_DNA"/>
</dbReference>
<name>A0A2H0UED0_9BACT</name>
<accession>A0A2H0UED0</accession>
<proteinExistence type="predicted"/>
<evidence type="ECO:0000313" key="1">
    <source>
        <dbReference type="EMBL" id="PIR84751.1"/>
    </source>
</evidence>
<reference evidence="2" key="1">
    <citation type="submission" date="2017-09" db="EMBL/GenBank/DDBJ databases">
        <title>Depth-based differentiation of microbial function through sediment-hosted aquifers and enrichment of novel symbionts in the deep terrestrial subsurface.</title>
        <authorList>
            <person name="Probst A.J."/>
            <person name="Ladd B."/>
            <person name="Jarett J.K."/>
            <person name="Geller-Mcgrath D.E."/>
            <person name="Sieber C.M.K."/>
            <person name="Emerson J.B."/>
            <person name="Anantharaman K."/>
            <person name="Thomas B.C."/>
            <person name="Malmstrom R."/>
            <person name="Stieglmeier M."/>
            <person name="Klingl A."/>
            <person name="Woyke T."/>
            <person name="Ryan C.M."/>
            <person name="Banfield J.F."/>
        </authorList>
    </citation>
    <scope>NUCLEOTIDE SEQUENCE [LARGE SCALE GENOMIC DNA]</scope>
</reference>
<protein>
    <submittedName>
        <fullName evidence="1">Uncharacterized protein</fullName>
    </submittedName>
</protein>
<evidence type="ECO:0000313" key="2">
    <source>
        <dbReference type="Proteomes" id="UP000229344"/>
    </source>
</evidence>
<dbReference type="AlphaFoldDB" id="A0A2H0UED0"/>
<dbReference type="Proteomes" id="UP000229344">
    <property type="component" value="Unassembled WGS sequence"/>
</dbReference>
<comment type="caution">
    <text evidence="1">The sequence shown here is derived from an EMBL/GenBank/DDBJ whole genome shotgun (WGS) entry which is preliminary data.</text>
</comment>
<gene>
    <name evidence="1" type="ORF">COU16_01015</name>
</gene>
<organism evidence="1 2">
    <name type="scientific">Candidatus Kaiserbacteria bacterium CG10_big_fil_rev_8_21_14_0_10_47_16</name>
    <dbReference type="NCBI Taxonomy" id="1974608"/>
    <lineage>
        <taxon>Bacteria</taxon>
        <taxon>Candidatus Kaiseribacteriota</taxon>
    </lineage>
</organism>
<sequence length="384" mass="45132">MKNPTHEEKESEFFSWLDILENINNEHFETIEQIMPFTDEVIRKTEHKKIFFILFAFHTHLTTLKNDIIDLSSSHSIYGAKVLYRVFLEHWLKATYIFLRYVKEDNEEVAEEYYSLGRIGEELKYGNSLKEVSIILDAETKNLDVWDHLCKHLPNLRKLKKEIITQNIKKFEYKSIAKYLLDHDAPGSQWIPAVITEYSELSSFVHAGPNATDEYAHTLYKKQFAEYRGMIKFAFYMSRSNSFALFSLIYKDLEEDSKKKILPLLEKLRKVPDLDLMKGAIIENSLKDTGILKDLQIVKSWKAGDWKLHDVLVSREEAEQLGQYLDDGPWYIHFWEDASDDILVVYKDKNFTISKTDKTTWKDAIEYGLSINIPLKQLTFVITE</sequence>